<organism evidence="1 2">
    <name type="scientific">Marinomonas maritima</name>
    <dbReference type="NCBI Taxonomy" id="2940935"/>
    <lineage>
        <taxon>Bacteria</taxon>
        <taxon>Pseudomonadati</taxon>
        <taxon>Pseudomonadota</taxon>
        <taxon>Gammaproteobacteria</taxon>
        <taxon>Oceanospirillales</taxon>
        <taxon>Oceanospirillaceae</taxon>
        <taxon>Marinomonas</taxon>
    </lineage>
</organism>
<evidence type="ECO:0000313" key="1">
    <source>
        <dbReference type="EMBL" id="MDE8603922.1"/>
    </source>
</evidence>
<dbReference type="Proteomes" id="UP001139522">
    <property type="component" value="Unassembled WGS sequence"/>
</dbReference>
<evidence type="ECO:0000313" key="2">
    <source>
        <dbReference type="Proteomes" id="UP001139522"/>
    </source>
</evidence>
<sequence length="183" mass="20809">MSNVHELNRETPSSLMTFANVEIEVLLEVARHWMKMRVCHEVDQDLQMGWFFLGTWNPRFSILKIEKQGARKGKTGFGGWSVMPLRIAEEFDPREMGDDPMSKQELVLLRDMMVAAVTGGLKRFLMNGAASMSEIAGRSSIFWCKDSVALKLAEKLDLAAWEIAQEEERKFIEFNTGAVVKHA</sequence>
<comment type="caution">
    <text evidence="1">The sequence shown here is derived from an EMBL/GenBank/DDBJ whole genome shotgun (WGS) entry which is preliminary data.</text>
</comment>
<gene>
    <name evidence="1" type="ORF">M3I01_013545</name>
</gene>
<reference evidence="1" key="1">
    <citation type="submission" date="2023-01" db="EMBL/GenBank/DDBJ databases">
        <title>Psychroserpens sp. MSW6 and Marinomonas sp. RSW2, isolated from seawater.</title>
        <authorList>
            <person name="Kristyanto S."/>
            <person name="Jung J."/>
            <person name="Kim J.M."/>
            <person name="Jeon C.O."/>
        </authorList>
    </citation>
    <scope>NUCLEOTIDE SEQUENCE</scope>
    <source>
        <strain evidence="1">RSW2</strain>
    </source>
</reference>
<protein>
    <submittedName>
        <fullName evidence="1">Uncharacterized protein</fullName>
    </submittedName>
</protein>
<proteinExistence type="predicted"/>
<dbReference type="EMBL" id="JAMZEG020000003">
    <property type="protein sequence ID" value="MDE8603922.1"/>
    <property type="molecule type" value="Genomic_DNA"/>
</dbReference>
<accession>A0ABT5WGJ5</accession>
<name>A0ABT5WGJ5_9GAMM</name>
<dbReference type="RefSeq" id="WP_255896416.1">
    <property type="nucleotide sequence ID" value="NZ_JAMZEG020000003.1"/>
</dbReference>
<keyword evidence="2" id="KW-1185">Reference proteome</keyword>